<dbReference type="KEGG" id="clu:CLUG_02304"/>
<dbReference type="AlphaFoldDB" id="C4Y3T2"/>
<evidence type="ECO:0000313" key="2">
    <source>
        <dbReference type="EMBL" id="EEQ41813.1"/>
    </source>
</evidence>
<protein>
    <submittedName>
        <fullName evidence="1">Uncharacterized protein</fullName>
    </submittedName>
</protein>
<dbReference type="VEuPathDB" id="FungiDB:CLUG_02304"/>
<evidence type="ECO:0000313" key="3">
    <source>
        <dbReference type="Proteomes" id="UP000007703"/>
    </source>
</evidence>
<dbReference type="KEGG" id="clu:CLUG_05941"/>
<dbReference type="EMBL" id="CH408078">
    <property type="protein sequence ID" value="EEQ38178.1"/>
    <property type="molecule type" value="Genomic_DNA"/>
</dbReference>
<gene>
    <name evidence="1" type="ORF">CLUG_02304</name>
    <name evidence="2" type="ORF">CLUG_05941</name>
</gene>
<dbReference type="VEuPathDB" id="FungiDB:CLUG_05941"/>
<sequence length="151" mass="16602">MQLETMREIVVSQSFCTRRLRPKTQAQPGSPGACRLWAKPPHRAKPGVVSPELAPVIVFASPDNSVFFPSVRRILCLFLLSPDLSTYIFASFARISSLRSMTASLYLHLSSSFPSTNLLSFSRPSSPTFARLYCLSPGLTPCILHLSPGFA</sequence>
<dbReference type="Proteomes" id="UP000007703">
    <property type="component" value="Unassembled WGS sequence"/>
</dbReference>
<reference evidence="1" key="1">
    <citation type="submission" date="2005-03" db="EMBL/GenBank/DDBJ databases">
        <authorList>
            <person name="Giovannoni S.J."/>
            <person name="Cho J.-C."/>
            <person name="Ferriera S."/>
            <person name="Johnson J."/>
            <person name="Kravitz S."/>
            <person name="Halpern A."/>
            <person name="Remington K."/>
            <person name="Beeson K."/>
            <person name="Tran B."/>
            <person name="Rogers Y.-H."/>
            <person name="Friedman R."/>
            <person name="Venter J.C."/>
        </authorList>
    </citation>
    <scope>NUCLEOTIDE SEQUENCE</scope>
    <source>
        <strain evidence="1">ATCC 42720</strain>
    </source>
</reference>
<evidence type="ECO:0000313" key="1">
    <source>
        <dbReference type="EMBL" id="EEQ38178.1"/>
    </source>
</evidence>
<accession>C4Y3T2</accession>
<dbReference type="HOGENOM" id="CLU_1731275_0_0_1"/>
<dbReference type="InParanoid" id="C4Y3T2"/>
<proteinExistence type="predicted"/>
<organism evidence="1 3">
    <name type="scientific">Clavispora lusitaniae (strain ATCC 42720)</name>
    <name type="common">Yeast</name>
    <name type="synonym">Candida lusitaniae</name>
    <dbReference type="NCBI Taxonomy" id="306902"/>
    <lineage>
        <taxon>Eukaryota</taxon>
        <taxon>Fungi</taxon>
        <taxon>Dikarya</taxon>
        <taxon>Ascomycota</taxon>
        <taxon>Saccharomycotina</taxon>
        <taxon>Pichiomycetes</taxon>
        <taxon>Metschnikowiaceae</taxon>
        <taxon>Clavispora</taxon>
    </lineage>
</organism>
<reference evidence="1 3" key="2">
    <citation type="journal article" date="2009" name="Nature">
        <title>Evolution of pathogenicity and sexual reproduction in eight Candida genomes.</title>
        <authorList>
            <person name="Butler G."/>
            <person name="Rasmussen M.D."/>
            <person name="Lin M.F."/>
            <person name="Santos M.A."/>
            <person name="Sakthikumar S."/>
            <person name="Munro C.A."/>
            <person name="Rheinbay E."/>
            <person name="Grabherr M."/>
            <person name="Forche A."/>
            <person name="Reedy J.L."/>
            <person name="Agrafioti I."/>
            <person name="Arnaud M.B."/>
            <person name="Bates S."/>
            <person name="Brown A.J."/>
            <person name="Brunke S."/>
            <person name="Costanzo M.C."/>
            <person name="Fitzpatrick D.A."/>
            <person name="de Groot P.W."/>
            <person name="Harris D."/>
            <person name="Hoyer L.L."/>
            <person name="Hube B."/>
            <person name="Klis F.M."/>
            <person name="Kodira C."/>
            <person name="Lennard N."/>
            <person name="Logue M.E."/>
            <person name="Martin R."/>
            <person name="Neiman A.M."/>
            <person name="Nikolaou E."/>
            <person name="Quail M.A."/>
            <person name="Quinn J."/>
            <person name="Santos M.C."/>
            <person name="Schmitzberger F.F."/>
            <person name="Sherlock G."/>
            <person name="Shah P."/>
            <person name="Silverstein K.A."/>
            <person name="Skrzypek M.S."/>
            <person name="Soll D."/>
            <person name="Staggs R."/>
            <person name="Stansfield I."/>
            <person name="Stumpf M.P."/>
            <person name="Sudbery P.E."/>
            <person name="Srikantha T."/>
            <person name="Zeng Q."/>
            <person name="Berman J."/>
            <person name="Berriman M."/>
            <person name="Heitman J."/>
            <person name="Gow N.A."/>
            <person name="Lorenz M.C."/>
            <person name="Birren B.W."/>
            <person name="Kellis M."/>
            <person name="Cuomo C.A."/>
        </authorList>
    </citation>
    <scope>NUCLEOTIDE SEQUENCE [LARGE SCALE GENOMIC DNA]</scope>
    <source>
        <strain evidence="1 3">ATCC 42720</strain>
    </source>
</reference>
<dbReference type="EMBL" id="CH408083">
    <property type="protein sequence ID" value="EEQ41813.1"/>
    <property type="molecule type" value="Genomic_DNA"/>
</dbReference>
<name>C4Y3T2_CLAL4</name>